<evidence type="ECO:0008006" key="4">
    <source>
        <dbReference type="Google" id="ProtNLM"/>
    </source>
</evidence>
<organism evidence="2 3">
    <name type="scientific">Thermatribacter velox</name>
    <dbReference type="NCBI Taxonomy" id="3039681"/>
    <lineage>
        <taxon>Bacteria</taxon>
        <taxon>Pseudomonadati</taxon>
        <taxon>Atribacterota</taxon>
        <taxon>Atribacteria</taxon>
        <taxon>Atribacterales</taxon>
        <taxon>Thermatribacteraceae</taxon>
        <taxon>Thermatribacter</taxon>
    </lineage>
</organism>
<protein>
    <recommendedName>
        <fullName evidence="4">LPS export ABC transporter periplasmic protein LptC</fullName>
    </recommendedName>
</protein>
<proteinExistence type="predicted"/>
<accession>A0ABZ2YAD0</accession>
<evidence type="ECO:0000313" key="2">
    <source>
        <dbReference type="EMBL" id="WZL75787.1"/>
    </source>
</evidence>
<dbReference type="RefSeq" id="WP_369017937.1">
    <property type="nucleotide sequence ID" value="NZ_CP121689.1"/>
</dbReference>
<dbReference type="Proteomes" id="UP001461341">
    <property type="component" value="Chromosome"/>
</dbReference>
<feature type="transmembrane region" description="Helical" evidence="1">
    <location>
        <begin position="12"/>
        <end position="30"/>
    </location>
</feature>
<dbReference type="EMBL" id="CP121689">
    <property type="protein sequence ID" value="WZL75787.1"/>
    <property type="molecule type" value="Genomic_DNA"/>
</dbReference>
<name>A0ABZ2YAD0_9BACT</name>
<dbReference type="Gene3D" id="2.60.450.10">
    <property type="entry name" value="Lipopolysaccharide (LPS) transport protein A like domain"/>
    <property type="match status" value="1"/>
</dbReference>
<keyword evidence="1" id="KW-0812">Transmembrane</keyword>
<keyword evidence="1" id="KW-1133">Transmembrane helix</keyword>
<keyword evidence="3" id="KW-1185">Reference proteome</keyword>
<gene>
    <name evidence="2" type="ORF">QBE54_09380</name>
</gene>
<reference evidence="2 3" key="1">
    <citation type="submission" date="2023-03" db="EMBL/GenBank/DDBJ databases">
        <title>Novel Species.</title>
        <authorList>
            <person name="Ma S."/>
        </authorList>
    </citation>
    <scope>NUCLEOTIDE SEQUENCE [LARGE SCALE GENOMIC DNA]</scope>
    <source>
        <strain evidence="2 3">B11</strain>
    </source>
</reference>
<evidence type="ECO:0000256" key="1">
    <source>
        <dbReference type="SAM" id="Phobius"/>
    </source>
</evidence>
<sequence>MKRFARSRLFNVLIVVLFLVATSLVLVFLLRSPERLGEESETEAEAEKTEEAAELGIKLQGMIVRGWDGDLLKWLLEAPQAQLDKSITRMRCEGGVLVSVFDETGSLRSTIRAGEAELDLVEDVFSFKGSVEAESASGDRLFGEELVYYPDEEKVVAQSLVRVLFDHNSIESKGLVSDIDFERPEFLEVVSGRFQIGN</sequence>
<keyword evidence="1" id="KW-0472">Membrane</keyword>
<evidence type="ECO:0000313" key="3">
    <source>
        <dbReference type="Proteomes" id="UP001461341"/>
    </source>
</evidence>